<dbReference type="InterPro" id="IPR006208">
    <property type="entry name" value="Glyco_hormone_CN"/>
</dbReference>
<evidence type="ECO:0000256" key="1">
    <source>
        <dbReference type="ARBA" id="ARBA00004613"/>
    </source>
</evidence>
<keyword evidence="9" id="KW-1185">Reference proteome</keyword>
<keyword evidence="3 4" id="KW-1015">Disulfide bond</keyword>
<gene>
    <name evidence="8" type="ORF">AGOR_G00108320</name>
</gene>
<evidence type="ECO:0008006" key="10">
    <source>
        <dbReference type="Google" id="ProtNLM"/>
    </source>
</evidence>
<feature type="disulfide bond" evidence="4">
    <location>
        <begin position="328"/>
        <end position="377"/>
    </location>
</feature>
<dbReference type="SMART" id="SM00214">
    <property type="entry name" value="VWC"/>
    <property type="match status" value="2"/>
</dbReference>
<evidence type="ECO:0000256" key="5">
    <source>
        <dbReference type="SAM" id="MobiDB-lite"/>
    </source>
</evidence>
<evidence type="ECO:0000259" key="7">
    <source>
        <dbReference type="PROSITE" id="PS50184"/>
    </source>
</evidence>
<dbReference type="PANTHER" id="PTHR11339:SF408">
    <property type="entry name" value="MUCIN-5B"/>
    <property type="match status" value="1"/>
</dbReference>
<proteinExistence type="predicted"/>
<comment type="caution">
    <text evidence="8">The sequence shown here is derived from an EMBL/GenBank/DDBJ whole genome shotgun (WGS) entry which is preliminary data.</text>
</comment>
<dbReference type="PROSITE" id="PS01225">
    <property type="entry name" value="CTCK_2"/>
    <property type="match status" value="1"/>
</dbReference>
<feature type="domain" description="VWFC" evidence="7">
    <location>
        <begin position="64"/>
        <end position="131"/>
    </location>
</feature>
<feature type="domain" description="VWFC" evidence="7">
    <location>
        <begin position="169"/>
        <end position="236"/>
    </location>
</feature>
<dbReference type="GO" id="GO:0031012">
    <property type="term" value="C:extracellular matrix"/>
    <property type="evidence" value="ECO:0007669"/>
    <property type="project" value="TreeGrafter"/>
</dbReference>
<dbReference type="SUPFAM" id="SSF57603">
    <property type="entry name" value="FnI-like domain"/>
    <property type="match status" value="1"/>
</dbReference>
<dbReference type="PROSITE" id="PS50184">
    <property type="entry name" value="VWFC_2"/>
    <property type="match status" value="2"/>
</dbReference>
<dbReference type="Pfam" id="PF00093">
    <property type="entry name" value="VWC"/>
    <property type="match status" value="1"/>
</dbReference>
<comment type="subcellular location">
    <subcellularLocation>
        <location evidence="1">Secreted</location>
    </subcellularLocation>
</comment>
<reference evidence="8" key="1">
    <citation type="submission" date="2021-01" db="EMBL/GenBank/DDBJ databases">
        <authorList>
            <person name="Zahm M."/>
            <person name="Roques C."/>
            <person name="Cabau C."/>
            <person name="Klopp C."/>
            <person name="Donnadieu C."/>
            <person name="Jouanno E."/>
            <person name="Lampietro C."/>
            <person name="Louis A."/>
            <person name="Herpin A."/>
            <person name="Echchiki A."/>
            <person name="Berthelot C."/>
            <person name="Parey E."/>
            <person name="Roest-Crollius H."/>
            <person name="Braasch I."/>
            <person name="Postlethwait J."/>
            <person name="Bobe J."/>
            <person name="Montfort J."/>
            <person name="Bouchez O."/>
            <person name="Begum T."/>
            <person name="Mejri S."/>
            <person name="Adams A."/>
            <person name="Chen W.-J."/>
            <person name="Guiguen Y."/>
        </authorList>
    </citation>
    <scope>NUCLEOTIDE SEQUENCE</scope>
    <source>
        <tissue evidence="8">Blood</tissue>
    </source>
</reference>
<dbReference type="AlphaFoldDB" id="A0A8T3DFN2"/>
<evidence type="ECO:0000313" key="9">
    <source>
        <dbReference type="Proteomes" id="UP000829720"/>
    </source>
</evidence>
<protein>
    <recommendedName>
        <fullName evidence="10">CTCK domain-containing protein</fullName>
    </recommendedName>
</protein>
<dbReference type="InterPro" id="IPR050780">
    <property type="entry name" value="Mucin_vWF_Thrombospondin_sf"/>
</dbReference>
<dbReference type="GO" id="GO:0005615">
    <property type="term" value="C:extracellular space"/>
    <property type="evidence" value="ECO:0007669"/>
    <property type="project" value="TreeGrafter"/>
</dbReference>
<sequence>MVYNETDGDGWCFTAYCNATCKIEKQSRPCQTTVSPPISSTIAMTTTPASAITTTSSQPTTSAPGCDKLNPPRKPGEKWQSKECEECECNEDNTVHCKPVECSVQPNITCDKAGEVVVTEIVDCCKKSRCVCDVKTCPASNHSCQEGFKPVIVMQNGSCCPEYECLPKPVCVHNNTEYQPGASIPTDNCQKCKCGDSVDPDTKLHVVECTPIECDKYCQQGFEYEVVPGKCCGKCVQKSCVVVLGNETHVIEVGQTWTPPDDNCVKYRCDKIGDQLVPVEVKTVCPEFNPEECIPGTEQTDSDGCCKNCTRHDCNVKKNSTYLTSNGCQSTEPVEITSCQGACGTSSVYSAEANTMIHACSCCQEVSTSSKEVEMTCPDGSKFNYTYIYVDKCGCKPIECDDSSSSTSKKSRRRRR</sequence>
<feature type="domain" description="CTCK" evidence="6">
    <location>
        <begin position="309"/>
        <end position="401"/>
    </location>
</feature>
<organism evidence="8 9">
    <name type="scientific">Albula goreensis</name>
    <dbReference type="NCBI Taxonomy" id="1534307"/>
    <lineage>
        <taxon>Eukaryota</taxon>
        <taxon>Metazoa</taxon>
        <taxon>Chordata</taxon>
        <taxon>Craniata</taxon>
        <taxon>Vertebrata</taxon>
        <taxon>Euteleostomi</taxon>
        <taxon>Actinopterygii</taxon>
        <taxon>Neopterygii</taxon>
        <taxon>Teleostei</taxon>
        <taxon>Albuliformes</taxon>
        <taxon>Albulidae</taxon>
        <taxon>Albula</taxon>
    </lineage>
</organism>
<dbReference type="SMART" id="SM00041">
    <property type="entry name" value="CT"/>
    <property type="match status" value="1"/>
</dbReference>
<evidence type="ECO:0000256" key="4">
    <source>
        <dbReference type="PROSITE-ProRule" id="PRU00039"/>
    </source>
</evidence>
<dbReference type="PROSITE" id="PS01208">
    <property type="entry name" value="VWFC_1"/>
    <property type="match status" value="1"/>
</dbReference>
<dbReference type="InterPro" id="IPR001007">
    <property type="entry name" value="VWF_dom"/>
</dbReference>
<evidence type="ECO:0000256" key="2">
    <source>
        <dbReference type="ARBA" id="ARBA00022525"/>
    </source>
</evidence>
<dbReference type="Pfam" id="PF00007">
    <property type="entry name" value="Cys_knot"/>
    <property type="match status" value="1"/>
</dbReference>
<dbReference type="OrthoDB" id="10071893at2759"/>
<evidence type="ECO:0000313" key="8">
    <source>
        <dbReference type="EMBL" id="KAI1895641.1"/>
    </source>
</evidence>
<dbReference type="Proteomes" id="UP000829720">
    <property type="component" value="Unassembled WGS sequence"/>
</dbReference>
<comment type="caution">
    <text evidence="4">Lacks conserved residue(s) required for the propagation of feature annotation.</text>
</comment>
<feature type="region of interest" description="Disordered" evidence="5">
    <location>
        <begin position="52"/>
        <end position="74"/>
    </location>
</feature>
<accession>A0A8T3DFN2</accession>
<dbReference type="PANTHER" id="PTHR11339">
    <property type="entry name" value="EXTRACELLULAR MATRIX GLYCOPROTEIN RELATED"/>
    <property type="match status" value="1"/>
</dbReference>
<feature type="disulfide bond" evidence="4">
    <location>
        <begin position="343"/>
        <end position="395"/>
    </location>
</feature>
<feature type="disulfide bond" evidence="4">
    <location>
        <begin position="339"/>
        <end position="393"/>
    </location>
</feature>
<evidence type="ECO:0000259" key="6">
    <source>
        <dbReference type="PROSITE" id="PS01225"/>
    </source>
</evidence>
<dbReference type="EMBL" id="JAERUA010000009">
    <property type="protein sequence ID" value="KAI1895641.1"/>
    <property type="molecule type" value="Genomic_DNA"/>
</dbReference>
<dbReference type="PROSITE" id="PS01185">
    <property type="entry name" value="CTCK_1"/>
    <property type="match status" value="1"/>
</dbReference>
<dbReference type="InterPro" id="IPR006207">
    <property type="entry name" value="Cys_knot_C"/>
</dbReference>
<evidence type="ECO:0000256" key="3">
    <source>
        <dbReference type="ARBA" id="ARBA00023157"/>
    </source>
</evidence>
<keyword evidence="2" id="KW-0964">Secreted</keyword>
<name>A0A8T3DFN2_9TELE</name>
<feature type="compositionally biased region" description="Low complexity" evidence="5">
    <location>
        <begin position="52"/>
        <end position="64"/>
    </location>
</feature>